<name>A0ABY6HE93_9FIRM</name>
<evidence type="ECO:0000313" key="1">
    <source>
        <dbReference type="EMBL" id="UYO61789.1"/>
    </source>
</evidence>
<dbReference type="EMBL" id="CP087994">
    <property type="protein sequence ID" value="UYO61789.1"/>
    <property type="molecule type" value="Genomic_DNA"/>
</dbReference>
<protein>
    <recommendedName>
        <fullName evidence="3">DUF2977 domain-containing protein</fullName>
    </recommendedName>
</protein>
<dbReference type="RefSeq" id="WP_263992580.1">
    <property type="nucleotide sequence ID" value="NZ_CP087994.1"/>
</dbReference>
<proteinExistence type="predicted"/>
<reference evidence="1" key="1">
    <citation type="submission" date="2021-11" db="EMBL/GenBank/DDBJ databases">
        <title>Isoprene-degrading acetogen.</title>
        <authorList>
            <person name="Yang Y."/>
            <person name="Jin H."/>
            <person name="Yan J."/>
        </authorList>
    </citation>
    <scope>NUCLEOTIDE SEQUENCE</scope>
    <source>
        <strain evidence="1">Berkeley</strain>
    </source>
</reference>
<sequence>MATKIIITRKSDNVITNIVNTQKVVENGLLVTDDIVGEYIIGFIAECDVFPDIETPDTVKPQEYKYTATDGFAKNPDYVEYVPIEKKVERLVAENATLKSDLSNAVIELSTLIAMGGAV</sequence>
<accession>A0ABY6HE93</accession>
<gene>
    <name evidence="1" type="ORF">LNN31_13490</name>
</gene>
<organism evidence="1 2">
    <name type="scientific">Acetobacterium wieringae</name>
    <dbReference type="NCBI Taxonomy" id="52694"/>
    <lineage>
        <taxon>Bacteria</taxon>
        <taxon>Bacillati</taxon>
        <taxon>Bacillota</taxon>
        <taxon>Clostridia</taxon>
        <taxon>Eubacteriales</taxon>
        <taxon>Eubacteriaceae</taxon>
        <taxon>Acetobacterium</taxon>
    </lineage>
</organism>
<keyword evidence="2" id="KW-1185">Reference proteome</keyword>
<evidence type="ECO:0000313" key="2">
    <source>
        <dbReference type="Proteomes" id="UP001163550"/>
    </source>
</evidence>
<dbReference type="Proteomes" id="UP001163550">
    <property type="component" value="Chromosome"/>
</dbReference>
<evidence type="ECO:0008006" key="3">
    <source>
        <dbReference type="Google" id="ProtNLM"/>
    </source>
</evidence>